<dbReference type="InterPro" id="IPR027417">
    <property type="entry name" value="P-loop_NTPase"/>
</dbReference>
<comment type="catalytic activity">
    <reaction evidence="9">
        <text>ATP + H2O = ADP + phosphate + H(+)</text>
        <dbReference type="Rhea" id="RHEA:13065"/>
        <dbReference type="ChEBI" id="CHEBI:15377"/>
        <dbReference type="ChEBI" id="CHEBI:15378"/>
        <dbReference type="ChEBI" id="CHEBI:30616"/>
        <dbReference type="ChEBI" id="CHEBI:43474"/>
        <dbReference type="ChEBI" id="CHEBI:456216"/>
    </reaction>
</comment>
<dbReference type="InterPro" id="IPR036388">
    <property type="entry name" value="WH-like_DNA-bd_sf"/>
</dbReference>
<dbReference type="NCBIfam" id="TIGR00635">
    <property type="entry name" value="ruvB"/>
    <property type="match status" value="1"/>
</dbReference>
<evidence type="ECO:0000256" key="1">
    <source>
        <dbReference type="ARBA" id="ARBA00022490"/>
    </source>
</evidence>
<dbReference type="InterPro" id="IPR041445">
    <property type="entry name" value="AAA_lid_4"/>
</dbReference>
<evidence type="ECO:0000313" key="11">
    <source>
        <dbReference type="EMBL" id="QCZ36528.1"/>
    </source>
</evidence>
<dbReference type="InterPro" id="IPR036390">
    <property type="entry name" value="WH_DNA-bd_sf"/>
</dbReference>
<sequence>MQLELRPRNFQEFIGQPKLVKTVSAMIESSKIQNKPLDHILLYGMPGMGKTTLATIVANELNSKIHYIQGANIDKKADLISVLSVINENDIVFIDEIHSINKTVVEFLYNAMEDFVFDLIVGADGNSRAMRMKLKPFTLIAATTKLNEIPQPLKDRFGYVARLVNYTDQDILKIINNTCQKMEINLENEHQKLIANYSRQTPRLANHLIARVNDFAIAQNQGNITKKTIKKTFKYLDLYEHGLTKDHIEYLETLKDGFDERFVSLDTITGLLLHTKETIVNEIEPVLLFLKLIHKTSKGRQITSKGIDYLIKQKILA</sequence>
<comment type="subcellular location">
    <subcellularLocation>
        <location evidence="9">Cytoplasm</location>
    </subcellularLocation>
</comment>
<keyword evidence="4 9" id="KW-0378">Hydrolase</keyword>
<keyword evidence="1 9" id="KW-0963">Cytoplasm</keyword>
<evidence type="ECO:0000256" key="4">
    <source>
        <dbReference type="ARBA" id="ARBA00022801"/>
    </source>
</evidence>
<dbReference type="SUPFAM" id="SSF46785">
    <property type="entry name" value="Winged helix' DNA-binding domain"/>
    <property type="match status" value="1"/>
</dbReference>
<reference evidence="11 12" key="1">
    <citation type="submission" date="2019-06" db="EMBL/GenBank/DDBJ databases">
        <title>Mycoplasma sp. 2F1A isolated from ostrich.</title>
        <authorList>
            <person name="Spergser J."/>
        </authorList>
    </citation>
    <scope>NUCLEOTIDE SEQUENCE [LARGE SCALE GENOMIC DNA]</scope>
    <source>
        <strain evidence="11 12">2F1A</strain>
    </source>
</reference>
<feature type="binding site" evidence="9">
    <location>
        <position position="51"/>
    </location>
    <ligand>
        <name>Mg(2+)</name>
        <dbReference type="ChEBI" id="CHEBI:18420"/>
    </ligand>
</feature>
<keyword evidence="3 9" id="KW-0227">DNA damage</keyword>
<organism evidence="11 12">
    <name type="scientific">Mycoplasma nasistruthionis</name>
    <dbReference type="NCBI Taxonomy" id="353852"/>
    <lineage>
        <taxon>Bacteria</taxon>
        <taxon>Bacillati</taxon>
        <taxon>Mycoplasmatota</taxon>
        <taxon>Mollicutes</taxon>
        <taxon>Mycoplasmataceae</taxon>
        <taxon>Mycoplasma</taxon>
    </lineage>
</organism>
<feature type="binding site" evidence="9">
    <location>
        <position position="5"/>
    </location>
    <ligand>
        <name>ATP</name>
        <dbReference type="ChEBI" id="CHEBI:30616"/>
    </ligand>
</feature>
<dbReference type="Pfam" id="PF17864">
    <property type="entry name" value="AAA_lid_4"/>
    <property type="match status" value="1"/>
</dbReference>
<dbReference type="SUPFAM" id="SSF52540">
    <property type="entry name" value="P-loop containing nucleoside triphosphate hydrolases"/>
    <property type="match status" value="1"/>
</dbReference>
<evidence type="ECO:0000256" key="5">
    <source>
        <dbReference type="ARBA" id="ARBA00022840"/>
    </source>
</evidence>
<feature type="binding site" evidence="9">
    <location>
        <position position="51"/>
    </location>
    <ligand>
        <name>ATP</name>
        <dbReference type="ChEBI" id="CHEBI:30616"/>
    </ligand>
</feature>
<keyword evidence="2 9" id="KW-0547">Nucleotide-binding</keyword>
<dbReference type="InterPro" id="IPR004605">
    <property type="entry name" value="DNA_helicase_Holl-junc_RuvB"/>
</dbReference>
<protein>
    <recommendedName>
        <fullName evidence="9">Holliday junction branch migration complex subunit RuvB</fullName>
        <ecNumber evidence="9">3.6.4.-</ecNumber>
    </recommendedName>
</protein>
<dbReference type="Gene3D" id="1.10.8.60">
    <property type="match status" value="1"/>
</dbReference>
<comment type="function">
    <text evidence="9">The RuvA-RuvB-RuvC complex processes Holliday junction (HJ) DNA during genetic recombination and DNA repair, while the RuvA-RuvB complex plays an important role in the rescue of blocked DNA replication forks via replication fork reversal (RFR). RuvA specifically binds to HJ cruciform DNA, conferring on it an open structure. The RuvB hexamer acts as an ATP-dependent pump, pulling dsDNA into and through the RuvAB complex. RuvB forms 2 homohexamers on either side of HJ DNA bound by 1 or 2 RuvA tetramers; 4 subunits per hexamer contact DNA at a time. Coordinated motions by a converter formed by DNA-disengaged RuvB subunits stimulates ATP hydrolysis and nucleotide exchange. Immobilization of the converter enables RuvB to convert the ATP-contained energy into a lever motion, pulling 2 nucleotides of DNA out of the RuvA tetramer per ATP hydrolyzed, thus driving DNA branch migration. The RuvB motors rotate together with the DNA substrate, which together with the progressing nucleotide cycle form the mechanistic basis for DNA recombination by continuous HJ branch migration. Branch migration allows RuvC to scan DNA until it finds its consensus sequence, where it cleaves and resolves cruciform DNA.</text>
</comment>
<dbReference type="Gene3D" id="3.40.50.300">
    <property type="entry name" value="P-loop containing nucleotide triphosphate hydrolases"/>
    <property type="match status" value="1"/>
</dbReference>
<dbReference type="NCBIfam" id="NF000868">
    <property type="entry name" value="PRK00080.1"/>
    <property type="match status" value="1"/>
</dbReference>
<dbReference type="EC" id="3.6.4.-" evidence="9"/>
<dbReference type="CDD" id="cd00009">
    <property type="entry name" value="AAA"/>
    <property type="match status" value="1"/>
</dbReference>
<feature type="binding site" evidence="9">
    <location>
        <position position="156"/>
    </location>
    <ligand>
        <name>ATP</name>
        <dbReference type="ChEBI" id="CHEBI:30616"/>
    </ligand>
</feature>
<evidence type="ECO:0000256" key="6">
    <source>
        <dbReference type="ARBA" id="ARBA00023125"/>
    </source>
</evidence>
<keyword evidence="7 9" id="KW-0233">DNA recombination</keyword>
<dbReference type="Proteomes" id="UP000305457">
    <property type="component" value="Chromosome"/>
</dbReference>
<evidence type="ECO:0000256" key="2">
    <source>
        <dbReference type="ARBA" id="ARBA00022741"/>
    </source>
</evidence>
<dbReference type="GO" id="GO:0006281">
    <property type="term" value="P:DNA repair"/>
    <property type="evidence" value="ECO:0007669"/>
    <property type="project" value="UniProtKB-UniRule"/>
</dbReference>
<gene>
    <name evidence="9 11" type="primary">ruvB</name>
    <name evidence="11" type="ORF">FG904_00635</name>
</gene>
<feature type="region of interest" description="Head domain (RuvB-H)" evidence="9">
    <location>
        <begin position="240"/>
        <end position="317"/>
    </location>
</feature>
<dbReference type="InterPro" id="IPR008823">
    <property type="entry name" value="RuvB_wg_C"/>
</dbReference>
<feature type="binding site" evidence="9">
    <location>
        <position position="52"/>
    </location>
    <ligand>
        <name>ATP</name>
        <dbReference type="ChEBI" id="CHEBI:30616"/>
    </ligand>
</feature>
<evidence type="ECO:0000256" key="3">
    <source>
        <dbReference type="ARBA" id="ARBA00022763"/>
    </source>
</evidence>
<dbReference type="RefSeq" id="WP_139592011.1">
    <property type="nucleotide sequence ID" value="NZ_CP040825.1"/>
</dbReference>
<keyword evidence="8 9" id="KW-0234">DNA repair</keyword>
<dbReference type="OrthoDB" id="9804478at2"/>
<comment type="domain">
    <text evidence="9">Has 3 domains, the large (RuvB-L) and small ATPase (RuvB-S) domains and the C-terminal head (RuvB-H) domain. The head domain binds DNA, while the ATPase domains jointly bind ATP, ADP or are empty depending on the state of the subunit in the translocation cycle. During a single DNA translocation step the structure of each domain remains the same, but their relative positions change.</text>
</comment>
<name>A0A5B7XUI0_9MOLU</name>
<evidence type="ECO:0000313" key="12">
    <source>
        <dbReference type="Proteomes" id="UP000305457"/>
    </source>
</evidence>
<feature type="binding site" evidence="9">
    <location>
        <position position="300"/>
    </location>
    <ligand>
        <name>DNA</name>
        <dbReference type="ChEBI" id="CHEBI:16991"/>
    </ligand>
</feature>
<evidence type="ECO:0000256" key="8">
    <source>
        <dbReference type="ARBA" id="ARBA00023204"/>
    </source>
</evidence>
<comment type="caution">
    <text evidence="9">Lacks conserved residue(s) required for the propagation of feature annotation.</text>
</comment>
<accession>A0A5B7XUI0</accession>
<dbReference type="GO" id="GO:0005524">
    <property type="term" value="F:ATP binding"/>
    <property type="evidence" value="ECO:0007669"/>
    <property type="project" value="UniProtKB-UniRule"/>
</dbReference>
<feature type="binding site" evidence="9">
    <location>
        <position position="295"/>
    </location>
    <ligand>
        <name>DNA</name>
        <dbReference type="ChEBI" id="CHEBI:16991"/>
    </ligand>
</feature>
<evidence type="ECO:0000256" key="7">
    <source>
        <dbReference type="ARBA" id="ARBA00023172"/>
    </source>
</evidence>
<feature type="binding site" evidence="9">
    <location>
        <position position="50"/>
    </location>
    <ligand>
        <name>ATP</name>
        <dbReference type="ChEBI" id="CHEBI:30616"/>
    </ligand>
</feature>
<dbReference type="InterPro" id="IPR003593">
    <property type="entry name" value="AAA+_ATPase"/>
</dbReference>
<dbReference type="HAMAP" id="MF_00016">
    <property type="entry name" value="DNA_HJ_migration_RuvB"/>
    <property type="match status" value="1"/>
</dbReference>
<dbReference type="GO" id="GO:0009378">
    <property type="term" value="F:four-way junction helicase activity"/>
    <property type="evidence" value="ECO:0007669"/>
    <property type="project" value="InterPro"/>
</dbReference>
<comment type="subunit">
    <text evidence="9">Homohexamer. Forms an RuvA(8)-RuvB(12)-Holliday junction (HJ) complex. HJ DNA is sandwiched between 2 RuvA tetramers; dsDNA enters through RuvA and exits via RuvB. An RuvB hexamer assembles on each DNA strand where it exits the tetramer. Each RuvB hexamer is contacted by two RuvA subunits (via domain III) on 2 adjacent RuvB subunits; this complex drives branch migration. In the full resolvosome a probable DNA-RuvA(4)-RuvB(12)-RuvC(2) complex forms which resolves the HJ.</text>
</comment>
<feature type="binding site" evidence="9">
    <location>
        <begin position="113"/>
        <end position="115"/>
    </location>
    <ligand>
        <name>ATP</name>
        <dbReference type="ChEBI" id="CHEBI:30616"/>
    </ligand>
</feature>
<feature type="binding site" evidence="9">
    <location>
        <position position="47"/>
    </location>
    <ligand>
        <name>ATP</name>
        <dbReference type="ChEBI" id="CHEBI:30616"/>
    </ligand>
</feature>
<dbReference type="Gene3D" id="1.10.10.10">
    <property type="entry name" value="Winged helix-like DNA-binding domain superfamily/Winged helix DNA-binding domain"/>
    <property type="match status" value="1"/>
</dbReference>
<dbReference type="AlphaFoldDB" id="A0A5B7XUI0"/>
<keyword evidence="6 9" id="KW-0238">DNA-binding</keyword>
<dbReference type="GO" id="GO:0048476">
    <property type="term" value="C:Holliday junction resolvase complex"/>
    <property type="evidence" value="ECO:0007669"/>
    <property type="project" value="UniProtKB-UniRule"/>
</dbReference>
<dbReference type="Pfam" id="PF05496">
    <property type="entry name" value="RuvB_N"/>
    <property type="match status" value="1"/>
</dbReference>
<keyword evidence="5 9" id="KW-0067">ATP-binding</keyword>
<feature type="binding site" evidence="9">
    <location>
        <position position="6"/>
    </location>
    <ligand>
        <name>ATP</name>
        <dbReference type="ChEBI" id="CHEBI:30616"/>
    </ligand>
</feature>
<feature type="binding site" evidence="9">
    <location>
        <position position="203"/>
    </location>
    <ligand>
        <name>ATP</name>
        <dbReference type="ChEBI" id="CHEBI:30616"/>
    </ligand>
</feature>
<dbReference type="GO" id="GO:0016887">
    <property type="term" value="F:ATP hydrolysis activity"/>
    <property type="evidence" value="ECO:0007669"/>
    <property type="project" value="RHEA"/>
</dbReference>
<proteinExistence type="inferred from homology"/>
<comment type="similarity">
    <text evidence="9">Belongs to the RuvB family.</text>
</comment>
<dbReference type="GO" id="GO:0000400">
    <property type="term" value="F:four-way junction DNA binding"/>
    <property type="evidence" value="ECO:0007669"/>
    <property type="project" value="UniProtKB-UniRule"/>
</dbReference>
<dbReference type="KEGG" id="mnh:FG904_00635"/>
<dbReference type="GO" id="GO:0005737">
    <property type="term" value="C:cytoplasm"/>
    <property type="evidence" value="ECO:0007669"/>
    <property type="project" value="UniProtKB-SubCell"/>
</dbReference>
<feature type="binding site" evidence="9">
    <location>
        <position position="166"/>
    </location>
    <ligand>
        <name>ATP</name>
        <dbReference type="ChEBI" id="CHEBI:30616"/>
    </ligand>
</feature>
<dbReference type="Pfam" id="PF05491">
    <property type="entry name" value="WHD_RuvB"/>
    <property type="match status" value="1"/>
</dbReference>
<evidence type="ECO:0000256" key="9">
    <source>
        <dbReference type="HAMAP-Rule" id="MF_00016"/>
    </source>
</evidence>
<dbReference type="GO" id="GO:0006310">
    <property type="term" value="P:DNA recombination"/>
    <property type="evidence" value="ECO:0007669"/>
    <property type="project" value="UniProtKB-UniRule"/>
</dbReference>
<dbReference type="PANTHER" id="PTHR42848:SF1">
    <property type="entry name" value="HOLLIDAY JUNCTION BRANCH MIGRATION COMPLEX SUBUNIT RUVB"/>
    <property type="match status" value="1"/>
</dbReference>
<feature type="domain" description="AAA+ ATPase" evidence="10">
    <location>
        <begin position="36"/>
        <end position="167"/>
    </location>
</feature>
<dbReference type="SMART" id="SM00382">
    <property type="entry name" value="AAA"/>
    <property type="match status" value="1"/>
</dbReference>
<dbReference type="InterPro" id="IPR008824">
    <property type="entry name" value="RuvB-like_N"/>
</dbReference>
<feature type="region of interest" description="Small ATPAse domain (RuvB-S)" evidence="9">
    <location>
        <begin position="167"/>
        <end position="237"/>
    </location>
</feature>
<keyword evidence="11" id="KW-0347">Helicase</keyword>
<evidence type="ECO:0000259" key="10">
    <source>
        <dbReference type="SMART" id="SM00382"/>
    </source>
</evidence>
<dbReference type="PANTHER" id="PTHR42848">
    <property type="match status" value="1"/>
</dbReference>
<dbReference type="EMBL" id="CP040825">
    <property type="protein sequence ID" value="QCZ36528.1"/>
    <property type="molecule type" value="Genomic_DNA"/>
</dbReference>